<proteinExistence type="predicted"/>
<dbReference type="InterPro" id="IPR035963">
    <property type="entry name" value="FERM_2"/>
</dbReference>
<name>A0A1I8FJU4_9PLAT</name>
<keyword evidence="2" id="KW-1185">Reference proteome</keyword>
<dbReference type="InterPro" id="IPR019748">
    <property type="entry name" value="FERM_central"/>
</dbReference>
<dbReference type="PANTHER" id="PTHR45858:SF5">
    <property type="entry name" value="MOESIN_EZRIN_RADIXIN HOMOLOG 1"/>
    <property type="match status" value="1"/>
</dbReference>
<dbReference type="InterPro" id="IPR014352">
    <property type="entry name" value="FERM/acyl-CoA-bd_prot_sf"/>
</dbReference>
<evidence type="ECO:0000313" key="2">
    <source>
        <dbReference type="Proteomes" id="UP000095280"/>
    </source>
</evidence>
<reference evidence="3" key="1">
    <citation type="submission" date="2016-11" db="UniProtKB">
        <authorList>
            <consortium name="WormBaseParasite"/>
        </authorList>
    </citation>
    <scope>IDENTIFICATION</scope>
</reference>
<dbReference type="CDD" id="cd14473">
    <property type="entry name" value="FERM_B-lobe"/>
    <property type="match status" value="1"/>
</dbReference>
<protein>
    <submittedName>
        <fullName evidence="3">FERM domain-containing protein</fullName>
    </submittedName>
</protein>
<sequence length="190" mass="22061">TRVPAPGVIRRSVKKLRLLEIDYFDLEFLSKEGRSAGWTTQRRCQAKCPSSTELVFYFQVKFYPPDPHLLEDEFSRFLFSLQIKRDIVNGLLPCCDNTAALLASYWCRNDKYFYFKAEIGDFLEEEYLDTLYLTRLKVLPSPVSEELLKKVMEYHKAHVGLTPEDAPSYSLLGHREKRWTCTASGFTLLG</sequence>
<evidence type="ECO:0000259" key="1">
    <source>
        <dbReference type="PROSITE" id="PS50057"/>
    </source>
</evidence>
<dbReference type="InterPro" id="IPR000299">
    <property type="entry name" value="FERM_domain"/>
</dbReference>
<dbReference type="PRINTS" id="PR00935">
    <property type="entry name" value="BAND41"/>
</dbReference>
<organism evidence="2 3">
    <name type="scientific">Macrostomum lignano</name>
    <dbReference type="NCBI Taxonomy" id="282301"/>
    <lineage>
        <taxon>Eukaryota</taxon>
        <taxon>Metazoa</taxon>
        <taxon>Spiralia</taxon>
        <taxon>Lophotrochozoa</taxon>
        <taxon>Platyhelminthes</taxon>
        <taxon>Rhabditophora</taxon>
        <taxon>Macrostomorpha</taxon>
        <taxon>Macrostomida</taxon>
        <taxon>Macrostomidae</taxon>
        <taxon>Macrostomum</taxon>
    </lineage>
</organism>
<dbReference type="PANTHER" id="PTHR45858">
    <property type="entry name" value="FERM DOMAIN CONTAINING PROTEIN"/>
    <property type="match status" value="1"/>
</dbReference>
<dbReference type="GO" id="GO:0005085">
    <property type="term" value="F:guanyl-nucleotide exchange factor activity"/>
    <property type="evidence" value="ECO:0007669"/>
    <property type="project" value="TreeGrafter"/>
</dbReference>
<accession>A0A1I8FJU4</accession>
<dbReference type="Gene3D" id="3.10.20.90">
    <property type="entry name" value="Phosphatidylinositol 3-kinase Catalytic Subunit, Chain A, domain 1"/>
    <property type="match status" value="1"/>
</dbReference>
<dbReference type="Gene3D" id="1.20.80.10">
    <property type="match status" value="1"/>
</dbReference>
<dbReference type="SUPFAM" id="SSF47031">
    <property type="entry name" value="Second domain of FERM"/>
    <property type="match status" value="1"/>
</dbReference>
<dbReference type="AlphaFoldDB" id="A0A1I8FJU4"/>
<dbReference type="SMART" id="SM00295">
    <property type="entry name" value="B41"/>
    <property type="match status" value="1"/>
</dbReference>
<dbReference type="PROSITE" id="PS50057">
    <property type="entry name" value="FERM_3"/>
    <property type="match status" value="1"/>
</dbReference>
<dbReference type="Proteomes" id="UP000095280">
    <property type="component" value="Unplaced"/>
</dbReference>
<feature type="domain" description="FERM" evidence="1">
    <location>
        <begin position="1"/>
        <end position="190"/>
    </location>
</feature>
<evidence type="ECO:0000313" key="3">
    <source>
        <dbReference type="WBParaSite" id="maker-unitig_36946-snap-gene-0.1-mRNA-1"/>
    </source>
</evidence>
<dbReference type="InterPro" id="IPR051835">
    <property type="entry name" value="RAC1-GEF"/>
</dbReference>
<dbReference type="InterPro" id="IPR019749">
    <property type="entry name" value="Band_41_domain"/>
</dbReference>
<dbReference type="Pfam" id="PF00373">
    <property type="entry name" value="FERM_M"/>
    <property type="match status" value="1"/>
</dbReference>
<dbReference type="WBParaSite" id="maker-unitig_36946-snap-gene-0.1-mRNA-1">
    <property type="protein sequence ID" value="maker-unitig_36946-snap-gene-0.1-mRNA-1"/>
    <property type="gene ID" value="maker-unitig_36946-snap-gene-0.1"/>
</dbReference>